<sequence length="125" mass="14589">MLRCVEDGEPFQAYAEKIKCAGAKQAYRYLIGWGAESATYTCFPKKHGWMKSVRLYRGKAWNFSVVPYQQYLSFYFRKPCLSFEKYSRYEILRIFPQAEESSAGEYIVRVASVEDAIRIASYIES</sequence>
<evidence type="ECO:0000313" key="2">
    <source>
        <dbReference type="Proteomes" id="UP000243232"/>
    </source>
</evidence>
<accession>A0A1H2GPP9</accession>
<dbReference type="EMBL" id="LT629785">
    <property type="protein sequence ID" value="SDU21663.1"/>
    <property type="molecule type" value="Genomic_DNA"/>
</dbReference>
<reference evidence="2" key="1">
    <citation type="submission" date="2016-10" db="EMBL/GenBank/DDBJ databases">
        <authorList>
            <person name="Varghese N."/>
            <person name="Submissions S."/>
        </authorList>
    </citation>
    <scope>NUCLEOTIDE SEQUENCE [LARGE SCALE GENOMIC DNA]</scope>
    <source>
        <strain evidence="2">DSM 17875</strain>
    </source>
</reference>
<dbReference type="Proteomes" id="UP000243232">
    <property type="component" value="Chromosome I"/>
</dbReference>
<organism evidence="1 2">
    <name type="scientific">Pseudomonas pohangensis</name>
    <dbReference type="NCBI Taxonomy" id="364197"/>
    <lineage>
        <taxon>Bacteria</taxon>
        <taxon>Pseudomonadati</taxon>
        <taxon>Pseudomonadota</taxon>
        <taxon>Gammaproteobacteria</taxon>
        <taxon>Pseudomonadales</taxon>
        <taxon>Pseudomonadaceae</taxon>
        <taxon>Pseudomonas</taxon>
    </lineage>
</organism>
<gene>
    <name evidence="1" type="ORF">SAMN05216296_2456</name>
</gene>
<protein>
    <submittedName>
        <fullName evidence="1">Uncharacterized protein</fullName>
    </submittedName>
</protein>
<keyword evidence="2" id="KW-1185">Reference proteome</keyword>
<name>A0A1H2GPP9_9PSED</name>
<evidence type="ECO:0000313" key="1">
    <source>
        <dbReference type="EMBL" id="SDU21663.1"/>
    </source>
</evidence>
<dbReference type="AlphaFoldDB" id="A0A1H2GPP9"/>
<proteinExistence type="predicted"/>